<dbReference type="Pfam" id="PF10014">
    <property type="entry name" value="2OG-Fe_Oxy_2"/>
    <property type="match status" value="1"/>
</dbReference>
<dbReference type="InterPro" id="IPR018724">
    <property type="entry name" value="2OG-Fe_dioxygenase"/>
</dbReference>
<comment type="caution">
    <text evidence="1">The sequence shown here is derived from an EMBL/GenBank/DDBJ whole genome shotgun (WGS) entry which is preliminary data.</text>
</comment>
<sequence>MTPPLDRPALQARLHRDGFAFVTAEHMRQLLPMPEMDDWPAFRASWNDLAPDTYLAAVGRHRSRRHATFAIEPDGTLQRQPHQPHWQSARYNSLQGDIQRWFLPIRPALAGGASMRSILQFAHALFAPMAAGVPHHWHVETHQFRIEARADEPGEPTPEGVHHDGVDYVLVLLIDRQNIESGTTTIHADDGALLGSFTLAHPLDAAMVIDARVSHGVTAVTPIDPAQPAHRDVLVVTFRATPPAATSPA</sequence>
<dbReference type="GO" id="GO:0051213">
    <property type="term" value="F:dioxygenase activity"/>
    <property type="evidence" value="ECO:0007669"/>
    <property type="project" value="InterPro"/>
</dbReference>
<dbReference type="RefSeq" id="WP_136257527.1">
    <property type="nucleotide sequence ID" value="NZ_MWIO01000014.1"/>
</dbReference>
<evidence type="ECO:0000313" key="1">
    <source>
        <dbReference type="EMBL" id="THD08604.1"/>
    </source>
</evidence>
<dbReference type="Gene3D" id="2.60.120.620">
    <property type="entry name" value="q2cbj1_9rhob like domain"/>
    <property type="match status" value="1"/>
</dbReference>
<evidence type="ECO:0008006" key="3">
    <source>
        <dbReference type="Google" id="ProtNLM"/>
    </source>
</evidence>
<proteinExistence type="predicted"/>
<evidence type="ECO:0000313" key="2">
    <source>
        <dbReference type="Proteomes" id="UP000306317"/>
    </source>
</evidence>
<protein>
    <recommendedName>
        <fullName evidence="3">2OG-Fe dioxygenase family protein</fullName>
    </recommendedName>
</protein>
<name>A0A4S3KKN7_9GAMM</name>
<organism evidence="1 2">
    <name type="scientific">Rhodanobacter lindaniclasticus</name>
    <dbReference type="NCBI Taxonomy" id="75310"/>
    <lineage>
        <taxon>Bacteria</taxon>
        <taxon>Pseudomonadati</taxon>
        <taxon>Pseudomonadota</taxon>
        <taxon>Gammaproteobacteria</taxon>
        <taxon>Lysobacterales</taxon>
        <taxon>Rhodanobacteraceae</taxon>
        <taxon>Rhodanobacter</taxon>
    </lineage>
</organism>
<dbReference type="Proteomes" id="UP000306317">
    <property type="component" value="Unassembled WGS sequence"/>
</dbReference>
<dbReference type="EMBL" id="MWIO01000014">
    <property type="protein sequence ID" value="THD08604.1"/>
    <property type="molecule type" value="Genomic_DNA"/>
</dbReference>
<reference evidence="1 2" key="1">
    <citation type="submission" date="2017-02" db="EMBL/GenBank/DDBJ databases">
        <title>Whole genome sequencing of Rhodanobacter lindaniclasticus DSM 17932.</title>
        <authorList>
            <person name="Kumar S."/>
            <person name="Patil P."/>
            <person name="Patil P.B."/>
        </authorList>
    </citation>
    <scope>NUCLEOTIDE SEQUENCE [LARGE SCALE GENOMIC DNA]</scope>
    <source>
        <strain evidence="1 2">DSM 17932</strain>
    </source>
</reference>
<accession>A0A4S3KKN7</accession>
<gene>
    <name evidence="1" type="ORF">B1991_04560</name>
</gene>
<keyword evidence="2" id="KW-1185">Reference proteome</keyword>
<dbReference type="AlphaFoldDB" id="A0A4S3KKN7"/>
<dbReference type="OrthoDB" id="6681382at2"/>